<accession>A0ABT0QYX8</accession>
<evidence type="ECO:0008006" key="3">
    <source>
        <dbReference type="Google" id="ProtNLM"/>
    </source>
</evidence>
<dbReference type="RefSeq" id="WP_249736378.1">
    <property type="nucleotide sequence ID" value="NZ_JAKNCJ010000001.1"/>
</dbReference>
<keyword evidence="2" id="KW-1185">Reference proteome</keyword>
<comment type="caution">
    <text evidence="1">The sequence shown here is derived from an EMBL/GenBank/DDBJ whole genome shotgun (WGS) entry which is preliminary data.</text>
</comment>
<proteinExistence type="predicted"/>
<dbReference type="Proteomes" id="UP001203761">
    <property type="component" value="Unassembled WGS sequence"/>
</dbReference>
<protein>
    <recommendedName>
        <fullName evidence="3">Glutaminase</fullName>
    </recommendedName>
</protein>
<organism evidence="1 2">
    <name type="scientific">Brachybacterium equifaecis</name>
    <dbReference type="NCBI Taxonomy" id="2910770"/>
    <lineage>
        <taxon>Bacteria</taxon>
        <taxon>Bacillati</taxon>
        <taxon>Actinomycetota</taxon>
        <taxon>Actinomycetes</taxon>
        <taxon>Micrococcales</taxon>
        <taxon>Dermabacteraceae</taxon>
        <taxon>Brachybacterium</taxon>
    </lineage>
</organism>
<gene>
    <name evidence="1" type="ORF">Bequi_02265</name>
</gene>
<reference evidence="1" key="1">
    <citation type="submission" date="2022-02" db="EMBL/GenBank/DDBJ databases">
        <authorList>
            <person name="Lee M."/>
            <person name="Kim S.-J."/>
            <person name="Jung M.-Y."/>
        </authorList>
    </citation>
    <scope>NUCLEOTIDE SEQUENCE</scope>
    <source>
        <strain evidence="1">JHP9</strain>
    </source>
</reference>
<sequence length="175" mass="18692">MTTPAALPGLLADLRARLHAAGVPAEPLARLIPARRVLLIQRPETLQEIGRAWPLGLLLLPEVPDAAGPLLHAEGTLTRARPPERVGYVAESARERDALRWTASRAGFATGQSVHVDPLPLDLEALAQGAAAEAGPILLAQDGSLRIRWAPAASPQDLGAYLRERTDLLLERAGR</sequence>
<evidence type="ECO:0000313" key="1">
    <source>
        <dbReference type="EMBL" id="MCL6422224.1"/>
    </source>
</evidence>
<dbReference type="EMBL" id="JAKNCJ010000001">
    <property type="protein sequence ID" value="MCL6422224.1"/>
    <property type="molecule type" value="Genomic_DNA"/>
</dbReference>
<name>A0ABT0QYX8_9MICO</name>
<evidence type="ECO:0000313" key="2">
    <source>
        <dbReference type="Proteomes" id="UP001203761"/>
    </source>
</evidence>